<dbReference type="OrthoDB" id="9804079at2"/>
<proteinExistence type="predicted"/>
<evidence type="ECO:0000259" key="2">
    <source>
        <dbReference type="Pfam" id="PF14403"/>
    </source>
</evidence>
<dbReference type="InterPro" id="IPR025841">
    <property type="entry name" value="CP_ATPgrasp_2"/>
</dbReference>
<dbReference type="EMBL" id="CP035913">
    <property type="protein sequence ID" value="QBE62751.1"/>
    <property type="molecule type" value="Genomic_DNA"/>
</dbReference>
<feature type="domain" description="Circularly permuted ATP-grasp type 2" evidence="2">
    <location>
        <begin position="82"/>
        <end position="472"/>
    </location>
</feature>
<sequence length="862" mass="95134">MSNNLLESYLAAPAGFDEMLDAAGVPRAHWRAMLDSLEHEPPDMMRQRHEMVQRQVRENGVTYNVRADADGMQRPWDLNVLPLILPHEEWSGIEAAVIQRARLLNKILGDVYGPQDMLREGLLPPALVHGHAGFLRPCHGMSHHDDIALHFYAVDLARAPDGRWWVLADRTQAPSGAGYALENRAIISPTFPDLLRELKVQPLAGFFRTMHDSLVHWGRLSAAKGDSPAPLRESEMPLIVLLTPGPRTESYYEQAYLARHLGLPLVEGSDLTVRDGVVYLKTLAGLHRVHVIIRRVDDESCDPLELRSSMLGVAGLTQAARRGNVLVSNSLGSSLLESGALLGFLPALSRRLLGEPLKMPSVATWWCGEPAALEAVIGKLDRLVIKPSFSQLPPTTVFGQDLTGDAREALIAKLRANPNNYIAQEVVQFSRAPVWKAGTGPGLQPRAIGLRVFACATPNGYVVMPGGLTRVATGPDARVLTMKMGGASKDTWVQARARVAVPRLQQRSITGADLVREDSNLSSRVAENLLWFGRYAERCDNIARLLRVALNFLFNVRFDQRGAEWPTVEALCIWFQLIDGEKRPVAGQAVQMQSQTSGQGAQSQSQSQAVAIFTDAELESALLLAVVSPNVPGLARQQQQLVRLAGQLHERFSIDNWRALNRMAQPATPPGERPSQSEAMTILDDAASALMTLAGFALDGMTRDLGWRFMSIGRRLERLQFQSVVLQRALAMDENGNLEWLLELSDSIITYRSRYRAQPEWLPVLDLLLRDGTNPRSILFQMDGILGALRKIALTHGACGVELLAPLREEVLALEPDADLNYANAHLSDLLSRIQLASAALSEQISVQFFSYTDGQQRSRRS</sequence>
<gene>
    <name evidence="3" type="ORF">EWM63_07005</name>
</gene>
<evidence type="ECO:0000313" key="4">
    <source>
        <dbReference type="Proteomes" id="UP000290637"/>
    </source>
</evidence>
<protein>
    <submittedName>
        <fullName evidence="3">Molybdopterin oxidoreductase</fullName>
    </submittedName>
</protein>
<dbReference type="KEGG" id="plue:EWM63_07005"/>
<dbReference type="Gene3D" id="3.40.50.11290">
    <property type="match status" value="1"/>
</dbReference>
<dbReference type="PANTHER" id="PTHR34595:SF2">
    <property type="entry name" value="BLR2978 PROTEIN"/>
    <property type="match status" value="1"/>
</dbReference>
<dbReference type="SUPFAM" id="SSF56059">
    <property type="entry name" value="Glutathione synthetase ATP-binding domain-like"/>
    <property type="match status" value="1"/>
</dbReference>
<dbReference type="InterPro" id="IPR007296">
    <property type="entry name" value="DUF403"/>
</dbReference>
<dbReference type="Pfam" id="PF04168">
    <property type="entry name" value="Alpha-E"/>
    <property type="match status" value="1"/>
</dbReference>
<dbReference type="Gene3D" id="3.30.1490.270">
    <property type="match status" value="1"/>
</dbReference>
<dbReference type="PANTHER" id="PTHR34595">
    <property type="entry name" value="BLR5612 PROTEIN"/>
    <property type="match status" value="1"/>
</dbReference>
<dbReference type="Pfam" id="PF14403">
    <property type="entry name" value="CP_ATPgrasp_2"/>
    <property type="match status" value="1"/>
</dbReference>
<feature type="domain" description="DUF403" evidence="1">
    <location>
        <begin position="521"/>
        <end position="850"/>
    </location>
</feature>
<keyword evidence="4" id="KW-1185">Reference proteome</keyword>
<organism evidence="3 4">
    <name type="scientific">Pseudoduganella lutea</name>
    <dbReference type="NCBI Taxonomy" id="321985"/>
    <lineage>
        <taxon>Bacteria</taxon>
        <taxon>Pseudomonadati</taxon>
        <taxon>Pseudomonadota</taxon>
        <taxon>Betaproteobacteria</taxon>
        <taxon>Burkholderiales</taxon>
        <taxon>Oxalobacteraceae</taxon>
        <taxon>Telluria group</taxon>
        <taxon>Pseudoduganella</taxon>
    </lineage>
</organism>
<dbReference type="InterPro" id="IPR051680">
    <property type="entry name" value="ATP-dep_Glu-Cys_Ligase-2"/>
</dbReference>
<evidence type="ECO:0000259" key="1">
    <source>
        <dbReference type="Pfam" id="PF04168"/>
    </source>
</evidence>
<accession>A0A4P6KUI9</accession>
<evidence type="ECO:0000313" key="3">
    <source>
        <dbReference type="EMBL" id="QBE62751.1"/>
    </source>
</evidence>
<dbReference type="Proteomes" id="UP000290637">
    <property type="component" value="Chromosome"/>
</dbReference>
<reference evidence="3 4" key="1">
    <citation type="submission" date="2019-02" db="EMBL/GenBank/DDBJ databases">
        <title>Draft Genome Sequences of Six Type Strains of the Genus Massilia.</title>
        <authorList>
            <person name="Miess H."/>
            <person name="Frediansyhah A."/>
            <person name="Gross H."/>
        </authorList>
    </citation>
    <scope>NUCLEOTIDE SEQUENCE [LARGE SCALE GENOMIC DNA]</scope>
    <source>
        <strain evidence="3 4">DSM 17473</strain>
    </source>
</reference>
<name>A0A4P6KUI9_9BURK</name>
<dbReference type="RefSeq" id="WP_130185885.1">
    <property type="nucleotide sequence ID" value="NZ_CP035913.1"/>
</dbReference>
<dbReference type="AlphaFoldDB" id="A0A4P6KUI9"/>